<dbReference type="SUPFAM" id="SSF52402">
    <property type="entry name" value="Adenine nucleotide alpha hydrolases-like"/>
    <property type="match status" value="1"/>
</dbReference>
<name>A0A387FWV6_9HYPH</name>
<evidence type="ECO:0000313" key="3">
    <source>
        <dbReference type="EMBL" id="AYG60022.1"/>
    </source>
</evidence>
<accession>A0A387FWV6</accession>
<evidence type="ECO:0000313" key="4">
    <source>
        <dbReference type="Proteomes" id="UP000282195"/>
    </source>
</evidence>
<dbReference type="PANTHER" id="PTHR46268">
    <property type="entry name" value="STRESS RESPONSE PROTEIN NHAX"/>
    <property type="match status" value="1"/>
</dbReference>
<keyword evidence="4" id="KW-1185">Reference proteome</keyword>
<dbReference type="InterPro" id="IPR014729">
    <property type="entry name" value="Rossmann-like_a/b/a_fold"/>
</dbReference>
<dbReference type="PRINTS" id="PR01438">
    <property type="entry name" value="UNVRSLSTRESS"/>
</dbReference>
<protein>
    <submittedName>
        <fullName evidence="3">Universal stress protein</fullName>
    </submittedName>
</protein>
<organism evidence="3 4">
    <name type="scientific">Rhizobium jaguaris</name>
    <dbReference type="NCBI Taxonomy" id="1312183"/>
    <lineage>
        <taxon>Bacteria</taxon>
        <taxon>Pseudomonadati</taxon>
        <taxon>Pseudomonadota</taxon>
        <taxon>Alphaproteobacteria</taxon>
        <taxon>Hyphomicrobiales</taxon>
        <taxon>Rhizobiaceae</taxon>
        <taxon>Rhizobium/Agrobacterium group</taxon>
        <taxon>Rhizobium</taxon>
    </lineage>
</organism>
<dbReference type="Gene3D" id="3.40.50.620">
    <property type="entry name" value="HUPs"/>
    <property type="match status" value="1"/>
</dbReference>
<dbReference type="Pfam" id="PF00582">
    <property type="entry name" value="Usp"/>
    <property type="match status" value="1"/>
</dbReference>
<gene>
    <name evidence="3" type="ORF">CCGE525_15290</name>
</gene>
<dbReference type="AlphaFoldDB" id="A0A387FWV6"/>
<dbReference type="CDD" id="cd00293">
    <property type="entry name" value="USP-like"/>
    <property type="match status" value="1"/>
</dbReference>
<dbReference type="InterPro" id="IPR006015">
    <property type="entry name" value="Universal_stress_UspA"/>
</dbReference>
<dbReference type="OrthoDB" id="9792500at2"/>
<feature type="domain" description="UspA" evidence="2">
    <location>
        <begin position="1"/>
        <end position="133"/>
    </location>
</feature>
<dbReference type="InterPro" id="IPR006016">
    <property type="entry name" value="UspA"/>
</dbReference>
<dbReference type="PANTHER" id="PTHR46268:SF6">
    <property type="entry name" value="UNIVERSAL STRESS PROTEIN UP12"/>
    <property type="match status" value="1"/>
</dbReference>
<dbReference type="Proteomes" id="UP000282195">
    <property type="component" value="Chromosome"/>
</dbReference>
<proteinExistence type="inferred from homology"/>
<dbReference type="KEGG" id="rjg:CCGE525_15290"/>
<sequence>MYRRIVCALDIGKLQKGERLLRRAAALADDGGEIIVVHVVEDVPSYLADLPQAVVTGAIKDSQEKFESLCHRMAIPAIVDTRTGRPATAILAVAEERKADLIIVGSHIPDLSNYFLGATADRIVRHAKCSVLVERG</sequence>
<reference evidence="3 4" key="1">
    <citation type="submission" date="2018-10" db="EMBL/GenBank/DDBJ databases">
        <title>Rhizobium etli, R. leguminosarum and a new Rhizobium genospecies from Phaseolus dumosus.</title>
        <authorList>
            <person name="Ramirez-Puebla S.T."/>
            <person name="Rogel-Hernandez M.A."/>
            <person name="Guerrero G."/>
            <person name="Ormeno-Orrillo E."/>
            <person name="Martinez-Romero J.C."/>
            <person name="Negrete-Yankelevich S."/>
            <person name="Martinez-Romero E."/>
        </authorList>
    </citation>
    <scope>NUCLEOTIDE SEQUENCE [LARGE SCALE GENOMIC DNA]</scope>
    <source>
        <strain evidence="3 4">CCGE525</strain>
    </source>
</reference>
<evidence type="ECO:0000259" key="2">
    <source>
        <dbReference type="Pfam" id="PF00582"/>
    </source>
</evidence>
<comment type="similarity">
    <text evidence="1">Belongs to the universal stress protein A family.</text>
</comment>
<dbReference type="RefSeq" id="WP_120705017.1">
    <property type="nucleotide sequence ID" value="NZ_CP032694.1"/>
</dbReference>
<dbReference type="EMBL" id="CP032694">
    <property type="protein sequence ID" value="AYG60022.1"/>
    <property type="molecule type" value="Genomic_DNA"/>
</dbReference>
<evidence type="ECO:0000256" key="1">
    <source>
        <dbReference type="ARBA" id="ARBA00008791"/>
    </source>
</evidence>